<evidence type="ECO:0000313" key="3">
    <source>
        <dbReference type="Ensembl" id="ENSSPAP00000023611.1"/>
    </source>
</evidence>
<protein>
    <submittedName>
        <fullName evidence="3">Chromosome 14 open reading frame 132</fullName>
    </submittedName>
</protein>
<dbReference type="AlphaFoldDB" id="A0A3B5AT42"/>
<dbReference type="GeneTree" id="ENSGT00700000106116"/>
<evidence type="ECO:0000256" key="1">
    <source>
        <dbReference type="SAM" id="Phobius"/>
    </source>
</evidence>
<keyword evidence="2" id="KW-0732">Signal</keyword>
<accession>A0A3B5AT42</accession>
<gene>
    <name evidence="3" type="primary">C14orf132</name>
</gene>
<reference evidence="3" key="1">
    <citation type="submission" date="2023-09" db="UniProtKB">
        <authorList>
            <consortium name="Ensembl"/>
        </authorList>
    </citation>
    <scope>IDENTIFICATION</scope>
</reference>
<feature type="transmembrane region" description="Helical" evidence="1">
    <location>
        <begin position="66"/>
        <end position="88"/>
    </location>
</feature>
<sequence>SYLSFLLIQHSNLMLMTGAFMDSSPNDDYSGEHSLFNSSASVHAAASATSVHGQQDEQQSMSSDAIWLWIAIVATIGNIVVVGVVYACTF</sequence>
<evidence type="ECO:0000256" key="2">
    <source>
        <dbReference type="SAM" id="SignalP"/>
    </source>
</evidence>
<keyword evidence="1" id="KW-0472">Membrane</keyword>
<feature type="chain" id="PRO_5017402022" evidence="2">
    <location>
        <begin position="19"/>
        <end position="90"/>
    </location>
</feature>
<feature type="signal peptide" evidence="2">
    <location>
        <begin position="1"/>
        <end position="18"/>
    </location>
</feature>
<organism evidence="3">
    <name type="scientific">Stegastes partitus</name>
    <name type="common">bicolor damselfish</name>
    <dbReference type="NCBI Taxonomy" id="144197"/>
    <lineage>
        <taxon>Eukaryota</taxon>
        <taxon>Metazoa</taxon>
        <taxon>Chordata</taxon>
        <taxon>Craniata</taxon>
        <taxon>Vertebrata</taxon>
        <taxon>Euteleostomi</taxon>
        <taxon>Actinopterygii</taxon>
        <taxon>Neopterygii</taxon>
        <taxon>Teleostei</taxon>
        <taxon>Neoteleostei</taxon>
        <taxon>Acanthomorphata</taxon>
        <taxon>Ovalentaria</taxon>
        <taxon>Pomacentridae</taxon>
        <taxon>Stegastes</taxon>
    </lineage>
</organism>
<proteinExistence type="predicted"/>
<name>A0A3B5AT42_9TELE</name>
<keyword evidence="1" id="KW-1133">Transmembrane helix</keyword>
<dbReference type="Ensembl" id="ENSSPAT00000023991.1">
    <property type="protein sequence ID" value="ENSSPAP00000023611.1"/>
    <property type="gene ID" value="ENSSPAG00000017826.1"/>
</dbReference>
<keyword evidence="1" id="KW-0812">Transmembrane</keyword>